<proteinExistence type="predicted"/>
<feature type="coiled-coil region" evidence="3">
    <location>
        <begin position="174"/>
        <end position="201"/>
    </location>
</feature>
<dbReference type="InParanoid" id="B4D1I7"/>
<keyword evidence="7" id="KW-1185">Reference proteome</keyword>
<keyword evidence="3" id="KW-0175">Coiled coil</keyword>
<dbReference type="RefSeq" id="WP_006980100.1">
    <property type="nucleotide sequence ID" value="NZ_ABVL01000007.1"/>
</dbReference>
<dbReference type="EC" id="2.7.10.2" evidence="6"/>
<reference evidence="6 7" key="1">
    <citation type="journal article" date="2011" name="J. Bacteriol.">
        <title>Genome sequence of Chthoniobacter flavus Ellin428, an aerobic heterotrophic soil bacterium.</title>
        <authorList>
            <person name="Kant R."/>
            <person name="van Passel M.W."/>
            <person name="Palva A."/>
            <person name="Lucas S."/>
            <person name="Lapidus A."/>
            <person name="Glavina Del Rio T."/>
            <person name="Dalin E."/>
            <person name="Tice H."/>
            <person name="Bruce D."/>
            <person name="Goodwin L."/>
            <person name="Pitluck S."/>
            <person name="Larimer F.W."/>
            <person name="Land M.L."/>
            <person name="Hauser L."/>
            <person name="Sangwan P."/>
            <person name="de Vos W.M."/>
            <person name="Janssen P.H."/>
            <person name="Smidt H."/>
        </authorList>
    </citation>
    <scope>NUCLEOTIDE SEQUENCE [LARGE SCALE GENOMIC DNA]</scope>
    <source>
        <strain evidence="6 7">Ellin428</strain>
    </source>
</reference>
<keyword evidence="5" id="KW-0812">Transmembrane</keyword>
<feature type="compositionally biased region" description="Basic and acidic residues" evidence="4">
    <location>
        <begin position="248"/>
        <end position="260"/>
    </location>
</feature>
<dbReference type="InterPro" id="IPR033756">
    <property type="entry name" value="YlxH/NBP35"/>
</dbReference>
<dbReference type="InterPro" id="IPR050445">
    <property type="entry name" value="Bact_polysacc_biosynth/exp"/>
</dbReference>
<evidence type="ECO:0000256" key="1">
    <source>
        <dbReference type="ARBA" id="ARBA00022741"/>
    </source>
</evidence>
<evidence type="ECO:0000256" key="4">
    <source>
        <dbReference type="SAM" id="MobiDB-lite"/>
    </source>
</evidence>
<evidence type="ECO:0000256" key="5">
    <source>
        <dbReference type="SAM" id="Phobius"/>
    </source>
</evidence>
<dbReference type="GO" id="GO:0004715">
    <property type="term" value="F:non-membrane spanning protein tyrosine kinase activity"/>
    <property type="evidence" value="ECO:0007669"/>
    <property type="project" value="UniProtKB-EC"/>
</dbReference>
<accession>B4D1I7</accession>
<comment type="caution">
    <text evidence="6">The sequence shown here is derived from an EMBL/GenBank/DDBJ whole genome shotgun (WGS) entry which is preliminary data.</text>
</comment>
<keyword evidence="5" id="KW-0472">Membrane</keyword>
<keyword evidence="5" id="KW-1133">Transmembrane helix</keyword>
<keyword evidence="6" id="KW-0808">Transferase</keyword>
<dbReference type="Gene3D" id="3.40.50.300">
    <property type="entry name" value="P-loop containing nucleotide triphosphate hydrolases"/>
    <property type="match status" value="1"/>
</dbReference>
<dbReference type="Pfam" id="PF10609">
    <property type="entry name" value="ParA"/>
    <property type="match status" value="1"/>
</dbReference>
<dbReference type="eggNOG" id="COG0489">
    <property type="taxonomic scope" value="Bacteria"/>
</dbReference>
<dbReference type="InterPro" id="IPR027417">
    <property type="entry name" value="P-loop_NTPase"/>
</dbReference>
<name>B4D1I7_9BACT</name>
<dbReference type="CDD" id="cd05387">
    <property type="entry name" value="BY-kinase"/>
    <property type="match status" value="1"/>
</dbReference>
<feature type="transmembrane region" description="Helical" evidence="5">
    <location>
        <begin position="36"/>
        <end position="56"/>
    </location>
</feature>
<gene>
    <name evidence="6" type="ORF">CfE428DRAFT_2775</name>
</gene>
<evidence type="ECO:0000313" key="7">
    <source>
        <dbReference type="Proteomes" id="UP000005824"/>
    </source>
</evidence>
<protein>
    <submittedName>
        <fullName evidence="6">Capsular exopolysaccharide family</fullName>
        <ecNumber evidence="6">2.7.10.2</ecNumber>
    </submittedName>
</protein>
<feature type="region of interest" description="Disordered" evidence="4">
    <location>
        <begin position="248"/>
        <end position="273"/>
    </location>
</feature>
<dbReference type="FunCoup" id="B4D1I7">
    <property type="interactions" value="400"/>
</dbReference>
<dbReference type="GO" id="GO:0005524">
    <property type="term" value="F:ATP binding"/>
    <property type="evidence" value="ECO:0007669"/>
    <property type="project" value="UniProtKB-KW"/>
</dbReference>
<dbReference type="STRING" id="497964.CfE428DRAFT_2775"/>
<dbReference type="EMBL" id="ABVL01000007">
    <property type="protein sequence ID" value="EDY19599.1"/>
    <property type="molecule type" value="Genomic_DNA"/>
</dbReference>
<dbReference type="PANTHER" id="PTHR32309">
    <property type="entry name" value="TYROSINE-PROTEIN KINASE"/>
    <property type="match status" value="1"/>
</dbReference>
<evidence type="ECO:0000256" key="2">
    <source>
        <dbReference type="ARBA" id="ARBA00022840"/>
    </source>
</evidence>
<keyword evidence="2" id="KW-0067">ATP-binding</keyword>
<dbReference type="AlphaFoldDB" id="B4D1I7"/>
<dbReference type="GO" id="GO:0005886">
    <property type="term" value="C:plasma membrane"/>
    <property type="evidence" value="ECO:0007669"/>
    <property type="project" value="TreeGrafter"/>
</dbReference>
<dbReference type="PANTHER" id="PTHR32309:SF13">
    <property type="entry name" value="FERRIC ENTEROBACTIN TRANSPORT PROTEIN FEPE"/>
    <property type="match status" value="1"/>
</dbReference>
<dbReference type="Proteomes" id="UP000005824">
    <property type="component" value="Unassembled WGS sequence"/>
</dbReference>
<dbReference type="SUPFAM" id="SSF52540">
    <property type="entry name" value="P-loop containing nucleoside triphosphate hydrolases"/>
    <property type="match status" value="1"/>
</dbReference>
<dbReference type="NCBIfam" id="TIGR01007">
    <property type="entry name" value="eps_fam"/>
    <property type="match status" value="1"/>
</dbReference>
<dbReference type="InterPro" id="IPR005702">
    <property type="entry name" value="Wzc-like_C"/>
</dbReference>
<sequence>MDAHPAATPARDQDAASWWYLIHTKIYRYRALLRKYWWMVLFTTCAGMAIGAWMLAHQQVVYVSTGRIMASGKINLPEGVTYTEEMNLFISTQRELMQDEAVRQRAANLVRSNNPELTPCPITLFVAPLPQTSIFNLSAIGTEPQYPQKFLDALMHEYIATRREMRTEKSEDAESSIEDEISRVQADVRKEEEKLVTFQRENNVGFLEQGGNSAGAYLAKLNTQLAEFKKEAQLLDLFQLDQKIAADESRAGDKDGERNPRLTGQPEMEYTHARQQIEVLKSERAEYAKDLRSKHPIMVELDRQIAQQQQLIDAFRKQSAEDLQHRREATRLEIENLEKTIKEWEAKALDLSQRLAEYGSLQANVTRARAQLESLSRSKGNVEINRNVDQDIISIRQRASAATPQKPGAVKTVGTGIGLGLFVGLLLLVLIDQLDDRVASYTEFQSYFRERVFAQIPHSPSDGRSESPAILMPEDERHAFAEAFRSLRSSIAFLPVAGAPPKVILITSAVPNEGKSTVAVNFAITLALAGSRVLLVDGDLRRGELHRSFGLTNDAGFGDVLSGRKSLDDAIQLTLVPGLMLLSRGRGVPNPGELYLGRSADEFLKTVHAEFDYVVLDSSPVMAADDTTSLAPKADAAVFVFRFTSSSTRASRKALELLRERQTNVIGIVCNDVSEAMQDYYYYRYPDYYATAKSDQAGV</sequence>
<keyword evidence="1" id="KW-0547">Nucleotide-binding</keyword>
<evidence type="ECO:0000313" key="6">
    <source>
        <dbReference type="EMBL" id="EDY19599.1"/>
    </source>
</evidence>
<organism evidence="6 7">
    <name type="scientific">Chthoniobacter flavus Ellin428</name>
    <dbReference type="NCBI Taxonomy" id="497964"/>
    <lineage>
        <taxon>Bacteria</taxon>
        <taxon>Pseudomonadati</taxon>
        <taxon>Verrucomicrobiota</taxon>
        <taxon>Spartobacteria</taxon>
        <taxon>Chthoniobacterales</taxon>
        <taxon>Chthoniobacteraceae</taxon>
        <taxon>Chthoniobacter</taxon>
    </lineage>
</organism>
<evidence type="ECO:0000256" key="3">
    <source>
        <dbReference type="SAM" id="Coils"/>
    </source>
</evidence>